<keyword evidence="6" id="KW-1185">Reference proteome</keyword>
<keyword evidence="2" id="KW-0238">DNA-binding</keyword>
<dbReference type="Pfam" id="PF12833">
    <property type="entry name" value="HTH_18"/>
    <property type="match status" value="1"/>
</dbReference>
<sequence length="125" mass="14489">MAKPKRFTAKQFTQQLDQVIDSLIEGKHVRPALIQTDVQIRDIAQAFAVNSATLRRWCQEHTALSPRQYLAIYRMGQAKYLLRMGLKPSKVSQRLAFTEHKNFSSVFKRTTNNTPSQFIQNHNNQ</sequence>
<dbReference type="InterPro" id="IPR018060">
    <property type="entry name" value="HTH_AraC"/>
</dbReference>
<keyword evidence="3" id="KW-0804">Transcription</keyword>
<dbReference type="InterPro" id="IPR009057">
    <property type="entry name" value="Homeodomain-like_sf"/>
</dbReference>
<evidence type="ECO:0000313" key="6">
    <source>
        <dbReference type="Proteomes" id="UP000006327"/>
    </source>
</evidence>
<evidence type="ECO:0000256" key="2">
    <source>
        <dbReference type="ARBA" id="ARBA00023125"/>
    </source>
</evidence>
<organism evidence="5 6">
    <name type="scientific">Paraglaciecola arctica BSs20135</name>
    <dbReference type="NCBI Taxonomy" id="493475"/>
    <lineage>
        <taxon>Bacteria</taxon>
        <taxon>Pseudomonadati</taxon>
        <taxon>Pseudomonadota</taxon>
        <taxon>Gammaproteobacteria</taxon>
        <taxon>Alteromonadales</taxon>
        <taxon>Alteromonadaceae</taxon>
        <taxon>Paraglaciecola</taxon>
    </lineage>
</organism>
<dbReference type="Gene3D" id="1.10.10.60">
    <property type="entry name" value="Homeodomain-like"/>
    <property type="match status" value="1"/>
</dbReference>
<evidence type="ECO:0000259" key="4">
    <source>
        <dbReference type="PROSITE" id="PS01124"/>
    </source>
</evidence>
<dbReference type="Proteomes" id="UP000006327">
    <property type="component" value="Unassembled WGS sequence"/>
</dbReference>
<dbReference type="STRING" id="493475.GARC_3521"/>
<feature type="domain" description="HTH araC/xylS-type" evidence="4">
    <location>
        <begin position="18"/>
        <end position="121"/>
    </location>
</feature>
<dbReference type="SUPFAM" id="SSF46689">
    <property type="entry name" value="Homeodomain-like"/>
    <property type="match status" value="1"/>
</dbReference>
<evidence type="ECO:0000256" key="3">
    <source>
        <dbReference type="ARBA" id="ARBA00023163"/>
    </source>
</evidence>
<dbReference type="SMART" id="SM00342">
    <property type="entry name" value="HTH_ARAC"/>
    <property type="match status" value="1"/>
</dbReference>
<dbReference type="OrthoDB" id="6335239at2"/>
<evidence type="ECO:0000256" key="1">
    <source>
        <dbReference type="ARBA" id="ARBA00023015"/>
    </source>
</evidence>
<dbReference type="eggNOG" id="COG2207">
    <property type="taxonomic scope" value="Bacteria"/>
</dbReference>
<protein>
    <recommendedName>
        <fullName evidence="4">HTH araC/xylS-type domain-containing protein</fullName>
    </recommendedName>
</protein>
<dbReference type="PROSITE" id="PS01124">
    <property type="entry name" value="HTH_ARAC_FAMILY_2"/>
    <property type="match status" value="1"/>
</dbReference>
<accession>K6ZAL0</accession>
<dbReference type="PANTHER" id="PTHR43280:SF2">
    <property type="entry name" value="HTH-TYPE TRANSCRIPTIONAL REGULATOR EXSA"/>
    <property type="match status" value="1"/>
</dbReference>
<keyword evidence="1" id="KW-0805">Transcription regulation</keyword>
<proteinExistence type="predicted"/>
<dbReference type="GO" id="GO:0003700">
    <property type="term" value="F:DNA-binding transcription factor activity"/>
    <property type="evidence" value="ECO:0007669"/>
    <property type="project" value="InterPro"/>
</dbReference>
<dbReference type="RefSeq" id="WP_007622426.1">
    <property type="nucleotide sequence ID" value="NZ_BAEO01000054.1"/>
</dbReference>
<dbReference type="GO" id="GO:0043565">
    <property type="term" value="F:sequence-specific DNA binding"/>
    <property type="evidence" value="ECO:0007669"/>
    <property type="project" value="InterPro"/>
</dbReference>
<gene>
    <name evidence="5" type="ORF">GARC_3521</name>
</gene>
<dbReference type="AlphaFoldDB" id="K6ZAL0"/>
<dbReference type="EMBL" id="BAEO01000054">
    <property type="protein sequence ID" value="GAC20475.1"/>
    <property type="molecule type" value="Genomic_DNA"/>
</dbReference>
<reference evidence="5 6" key="1">
    <citation type="journal article" date="2017" name="Antonie Van Leeuwenhoek">
        <title>Rhizobium rhizosphaerae sp. nov., a novel species isolated from rice rhizosphere.</title>
        <authorList>
            <person name="Zhao J.J."/>
            <person name="Zhang J."/>
            <person name="Zhang R.J."/>
            <person name="Zhang C.W."/>
            <person name="Yin H.Q."/>
            <person name="Zhang X.X."/>
        </authorList>
    </citation>
    <scope>NUCLEOTIDE SEQUENCE [LARGE SCALE GENOMIC DNA]</scope>
    <source>
        <strain evidence="5 6">BSs20135</strain>
    </source>
</reference>
<dbReference type="PANTHER" id="PTHR43280">
    <property type="entry name" value="ARAC-FAMILY TRANSCRIPTIONAL REGULATOR"/>
    <property type="match status" value="1"/>
</dbReference>
<name>K6ZAL0_9ALTE</name>
<comment type="caution">
    <text evidence="5">The sequence shown here is derived from an EMBL/GenBank/DDBJ whole genome shotgun (WGS) entry which is preliminary data.</text>
</comment>
<evidence type="ECO:0000313" key="5">
    <source>
        <dbReference type="EMBL" id="GAC20475.1"/>
    </source>
</evidence>